<gene>
    <name evidence="1" type="ORF">MED297_03902</name>
</gene>
<sequence>MCKESGMTNKGTLYFLIGKMGAGKSTHSKTLAEQVGAIRISEDDWLSLLYPDEIQTFDDFVVRHRRLLSVIRPHVQQLLSVGNAVVLDFPANTQRDRQWFVQLATDVAAAHRAVYLSASDDVCLARIAQRRVAQPERAAFDNEAVFTAVTKLFEPPQQRENLNLEEWVQTL</sequence>
<dbReference type="Proteomes" id="UP000005953">
    <property type="component" value="Unassembled WGS sequence"/>
</dbReference>
<dbReference type="InterPro" id="IPR027417">
    <property type="entry name" value="P-loop_NTPase"/>
</dbReference>
<keyword evidence="2" id="KW-1185">Reference proteome</keyword>
<dbReference type="SUPFAM" id="SSF52540">
    <property type="entry name" value="P-loop containing nucleoside triphosphate hydrolases"/>
    <property type="match status" value="1"/>
</dbReference>
<dbReference type="InterPro" id="IPR052732">
    <property type="entry name" value="Cell-binding_unc_protein"/>
</dbReference>
<protein>
    <recommendedName>
        <fullName evidence="3">Cell division protein ZipA</fullName>
    </recommendedName>
</protein>
<dbReference type="HOGENOM" id="CLU_105030_3_0_6"/>
<organism evidence="1 2">
    <name type="scientific">Reinekea blandensis MED297</name>
    <dbReference type="NCBI Taxonomy" id="314283"/>
    <lineage>
        <taxon>Bacteria</taxon>
        <taxon>Pseudomonadati</taxon>
        <taxon>Pseudomonadota</taxon>
        <taxon>Gammaproteobacteria</taxon>
        <taxon>Oceanospirillales</taxon>
        <taxon>Saccharospirillaceae</taxon>
        <taxon>Reinekea</taxon>
    </lineage>
</organism>
<dbReference type="Pfam" id="PF13671">
    <property type="entry name" value="AAA_33"/>
    <property type="match status" value="1"/>
</dbReference>
<dbReference type="AlphaFoldDB" id="A4BFY5"/>
<evidence type="ECO:0000313" key="2">
    <source>
        <dbReference type="Proteomes" id="UP000005953"/>
    </source>
</evidence>
<dbReference type="PANTHER" id="PTHR43883">
    <property type="entry name" value="SLR0207 PROTEIN"/>
    <property type="match status" value="1"/>
</dbReference>
<dbReference type="PANTHER" id="PTHR43883:SF1">
    <property type="entry name" value="GLUCONOKINASE"/>
    <property type="match status" value="1"/>
</dbReference>
<comment type="caution">
    <text evidence="1">The sequence shown here is derived from an EMBL/GenBank/DDBJ whole genome shotgun (WGS) entry which is preliminary data.</text>
</comment>
<accession>A4BFY5</accession>
<dbReference type="STRING" id="314283.MED297_03902"/>
<evidence type="ECO:0008006" key="3">
    <source>
        <dbReference type="Google" id="ProtNLM"/>
    </source>
</evidence>
<evidence type="ECO:0000313" key="1">
    <source>
        <dbReference type="EMBL" id="EAR09003.1"/>
    </source>
</evidence>
<dbReference type="Gene3D" id="3.40.50.300">
    <property type="entry name" value="P-loop containing nucleotide triphosphate hydrolases"/>
    <property type="match status" value="1"/>
</dbReference>
<proteinExistence type="predicted"/>
<dbReference type="EMBL" id="AAOE01000014">
    <property type="protein sequence ID" value="EAR09003.1"/>
    <property type="molecule type" value="Genomic_DNA"/>
</dbReference>
<name>A4BFY5_9GAMM</name>
<reference evidence="1 2" key="1">
    <citation type="submission" date="2006-02" db="EMBL/GenBank/DDBJ databases">
        <authorList>
            <person name="Pinhassi J."/>
            <person name="Pedros-Alio C."/>
            <person name="Ferriera S."/>
            <person name="Johnson J."/>
            <person name="Kravitz S."/>
            <person name="Halpern A."/>
            <person name="Remington K."/>
            <person name="Beeson K."/>
            <person name="Tran B."/>
            <person name="Rogers Y.-H."/>
            <person name="Friedman R."/>
            <person name="Venter J.C."/>
        </authorList>
    </citation>
    <scope>NUCLEOTIDE SEQUENCE [LARGE SCALE GENOMIC DNA]</scope>
    <source>
        <strain evidence="1 2">MED297</strain>
    </source>
</reference>